<accession>A0A0C3IBV9</accession>
<evidence type="ECO:0000313" key="1">
    <source>
        <dbReference type="EMBL" id="KIN12480.1"/>
    </source>
</evidence>
<name>A0A0C3IBV9_9VIBR</name>
<protein>
    <submittedName>
        <fullName evidence="1">Galactose mutarotase</fullName>
    </submittedName>
</protein>
<evidence type="ECO:0000313" key="2">
    <source>
        <dbReference type="Proteomes" id="UP000031977"/>
    </source>
</evidence>
<dbReference type="GO" id="GO:0030246">
    <property type="term" value="F:carbohydrate binding"/>
    <property type="evidence" value="ECO:0007669"/>
    <property type="project" value="InterPro"/>
</dbReference>
<dbReference type="EMBL" id="JXOK01000004">
    <property type="protein sequence ID" value="KIN12480.1"/>
    <property type="molecule type" value="Genomic_DNA"/>
</dbReference>
<dbReference type="STRING" id="50718.SU60_01505"/>
<dbReference type="Gene3D" id="2.70.98.10">
    <property type="match status" value="1"/>
</dbReference>
<sequence>MFKLIKNNFGEFNSTTLINSELGIQVDIIQDFGAIINQYRVNHSPFSFITGYKDSEELIQSHPFFSRSAKLFPFPNRLNAGRYNYKQREYKLAANFPWSEHAVHGLLYNQPFELVAHEANSEYAEAIFRFETSKLADGYPFSFRLDIRYRIDDQGVLSCNTMITNIGTEHFPFGDAWHPYFSLGCELEQCQLSMSPHTELTHQHDLPTGECVSSNLFSSPTLLTGLTLNHCYQFSDPCEQTVMLLREDKNASLRFQQNQGYSFVQLYTPPSESSIAIEPMTCPADAFNNHIGLLELAPGESNQFSWQCQAHYG</sequence>
<dbReference type="SUPFAM" id="SSF74650">
    <property type="entry name" value="Galactose mutarotase-like"/>
    <property type="match status" value="1"/>
</dbReference>
<dbReference type="OrthoDB" id="9808779at2"/>
<dbReference type="AlphaFoldDB" id="A0A0C3IBV9"/>
<dbReference type="GO" id="GO:0005975">
    <property type="term" value="P:carbohydrate metabolic process"/>
    <property type="evidence" value="ECO:0007669"/>
    <property type="project" value="InterPro"/>
</dbReference>
<dbReference type="InterPro" id="IPR011013">
    <property type="entry name" value="Gal_mutarotase_sf_dom"/>
</dbReference>
<dbReference type="RefSeq" id="WP_041153991.1">
    <property type="nucleotide sequence ID" value="NZ_CBCRVP010000011.1"/>
</dbReference>
<organism evidence="1 2">
    <name type="scientific">Vibrio mytili</name>
    <dbReference type="NCBI Taxonomy" id="50718"/>
    <lineage>
        <taxon>Bacteria</taxon>
        <taxon>Pseudomonadati</taxon>
        <taxon>Pseudomonadota</taxon>
        <taxon>Gammaproteobacteria</taxon>
        <taxon>Vibrionales</taxon>
        <taxon>Vibrionaceae</taxon>
        <taxon>Vibrio</taxon>
    </lineage>
</organism>
<dbReference type="CDD" id="cd01081">
    <property type="entry name" value="Aldose_epim"/>
    <property type="match status" value="1"/>
</dbReference>
<reference evidence="1 2" key="1">
    <citation type="submission" date="2015-01" db="EMBL/GenBank/DDBJ databases">
        <title>Draft genome of Vibrio mytili type strain CAIM 528.</title>
        <authorList>
            <person name="Gonzalez-Castillo A."/>
            <person name="Gomez-Gil B."/>
            <person name="Enciso-Ibarra J."/>
        </authorList>
    </citation>
    <scope>NUCLEOTIDE SEQUENCE [LARGE SCALE GENOMIC DNA]</scope>
    <source>
        <strain evidence="1 2">CAIM 528</strain>
    </source>
</reference>
<comment type="caution">
    <text evidence="1">The sequence shown here is derived from an EMBL/GenBank/DDBJ whole genome shotgun (WGS) entry which is preliminary data.</text>
</comment>
<dbReference type="InterPro" id="IPR014718">
    <property type="entry name" value="GH-type_carb-bd"/>
</dbReference>
<dbReference type="GO" id="GO:0016853">
    <property type="term" value="F:isomerase activity"/>
    <property type="evidence" value="ECO:0007669"/>
    <property type="project" value="InterPro"/>
</dbReference>
<dbReference type="Pfam" id="PF01263">
    <property type="entry name" value="Aldose_epim"/>
    <property type="match status" value="1"/>
</dbReference>
<proteinExistence type="predicted"/>
<dbReference type="Proteomes" id="UP000031977">
    <property type="component" value="Unassembled WGS sequence"/>
</dbReference>
<gene>
    <name evidence="1" type="ORF">SU60_01505</name>
</gene>
<keyword evidence="2" id="KW-1185">Reference proteome</keyword>
<dbReference type="InterPro" id="IPR008183">
    <property type="entry name" value="Aldose_1/G6P_1-epimerase"/>
</dbReference>